<accession>A0A512JR15</accession>
<sequence length="80" mass="8380">MNAHPIDVIARPVGDDGSWWLTDRSGRSLSAVKKVPGSPEVRVFPNRDSGLDGIHGNHPSLDGALRAIAEGGGQPDRAGD</sequence>
<dbReference type="AlphaFoldDB" id="A0A512JR15"/>
<keyword evidence="2" id="KW-1185">Reference proteome</keyword>
<name>A0A512JR15_9HYPH</name>
<evidence type="ECO:0000313" key="1">
    <source>
        <dbReference type="EMBL" id="GEP12408.1"/>
    </source>
</evidence>
<dbReference type="EMBL" id="BJZV01000039">
    <property type="protein sequence ID" value="GEP12408.1"/>
    <property type="molecule type" value="Genomic_DNA"/>
</dbReference>
<protein>
    <submittedName>
        <fullName evidence="1">Uncharacterized protein</fullName>
    </submittedName>
</protein>
<reference evidence="1 2" key="1">
    <citation type="submission" date="2019-07" db="EMBL/GenBank/DDBJ databases">
        <title>Whole genome shotgun sequence of Methylobacterium gnaphalii NBRC 107716.</title>
        <authorList>
            <person name="Hosoyama A."/>
            <person name="Uohara A."/>
            <person name="Ohji S."/>
            <person name="Ichikawa N."/>
        </authorList>
    </citation>
    <scope>NUCLEOTIDE SEQUENCE [LARGE SCALE GENOMIC DNA]</scope>
    <source>
        <strain evidence="1 2">NBRC 107716</strain>
    </source>
</reference>
<comment type="caution">
    <text evidence="1">The sequence shown here is derived from an EMBL/GenBank/DDBJ whole genome shotgun (WGS) entry which is preliminary data.</text>
</comment>
<dbReference type="Proteomes" id="UP000321750">
    <property type="component" value="Unassembled WGS sequence"/>
</dbReference>
<proteinExistence type="predicted"/>
<gene>
    <name evidence="1" type="ORF">MGN01_42530</name>
</gene>
<evidence type="ECO:0000313" key="2">
    <source>
        <dbReference type="Proteomes" id="UP000321750"/>
    </source>
</evidence>
<dbReference type="RefSeq" id="WP_170246092.1">
    <property type="nucleotide sequence ID" value="NZ_BJZV01000039.1"/>
</dbReference>
<organism evidence="1 2">
    <name type="scientific">Methylobacterium gnaphalii</name>
    <dbReference type="NCBI Taxonomy" id="1010610"/>
    <lineage>
        <taxon>Bacteria</taxon>
        <taxon>Pseudomonadati</taxon>
        <taxon>Pseudomonadota</taxon>
        <taxon>Alphaproteobacteria</taxon>
        <taxon>Hyphomicrobiales</taxon>
        <taxon>Methylobacteriaceae</taxon>
        <taxon>Methylobacterium</taxon>
    </lineage>
</organism>